<name>A0ABW3A6T6_9ACTN</name>
<feature type="non-terminal residue" evidence="4">
    <location>
        <position position="347"/>
    </location>
</feature>
<evidence type="ECO:0000313" key="4">
    <source>
        <dbReference type="EMBL" id="MFD0786455.1"/>
    </source>
</evidence>
<protein>
    <submittedName>
        <fullName evidence="4">AMP-binding protein</fullName>
    </submittedName>
</protein>
<comment type="similarity">
    <text evidence="1">Belongs to the ATP-dependent AMP-binding enzyme family.</text>
</comment>
<organism evidence="4 5">
    <name type="scientific">Micromonospora azadirachtae</name>
    <dbReference type="NCBI Taxonomy" id="1970735"/>
    <lineage>
        <taxon>Bacteria</taxon>
        <taxon>Bacillati</taxon>
        <taxon>Actinomycetota</taxon>
        <taxon>Actinomycetes</taxon>
        <taxon>Micromonosporales</taxon>
        <taxon>Micromonosporaceae</taxon>
        <taxon>Micromonospora</taxon>
    </lineage>
</organism>
<dbReference type="InterPro" id="IPR000873">
    <property type="entry name" value="AMP-dep_synth/lig_dom"/>
</dbReference>
<dbReference type="SUPFAM" id="SSF56801">
    <property type="entry name" value="Acetyl-CoA synthetase-like"/>
    <property type="match status" value="1"/>
</dbReference>
<accession>A0ABW3A6T6</accession>
<dbReference type="PROSITE" id="PS00455">
    <property type="entry name" value="AMP_BINDING"/>
    <property type="match status" value="1"/>
</dbReference>
<comment type="caution">
    <text evidence="4">The sequence shown here is derived from an EMBL/GenBank/DDBJ whole genome shotgun (WGS) entry which is preliminary data.</text>
</comment>
<feature type="domain" description="AMP-dependent synthetase/ligase" evidence="3">
    <location>
        <begin position="43"/>
        <end position="336"/>
    </location>
</feature>
<gene>
    <name evidence="4" type="ORF">ACFQZ8_21355</name>
</gene>
<dbReference type="PANTHER" id="PTHR43201">
    <property type="entry name" value="ACYL-COA SYNTHETASE"/>
    <property type="match status" value="1"/>
</dbReference>
<proteinExistence type="inferred from homology"/>
<evidence type="ECO:0000259" key="3">
    <source>
        <dbReference type="Pfam" id="PF00501"/>
    </source>
</evidence>
<dbReference type="PANTHER" id="PTHR43201:SF5">
    <property type="entry name" value="MEDIUM-CHAIN ACYL-COA LIGASE ACSF2, MITOCHONDRIAL"/>
    <property type="match status" value="1"/>
</dbReference>
<evidence type="ECO:0000256" key="2">
    <source>
        <dbReference type="ARBA" id="ARBA00022598"/>
    </source>
</evidence>
<dbReference type="Proteomes" id="UP001597053">
    <property type="component" value="Unassembled WGS sequence"/>
</dbReference>
<evidence type="ECO:0000313" key="5">
    <source>
        <dbReference type="Proteomes" id="UP001597053"/>
    </source>
</evidence>
<keyword evidence="2" id="KW-0436">Ligase</keyword>
<dbReference type="InterPro" id="IPR020845">
    <property type="entry name" value="AMP-binding_CS"/>
</dbReference>
<dbReference type="InterPro" id="IPR042099">
    <property type="entry name" value="ANL_N_sf"/>
</dbReference>
<evidence type="ECO:0000256" key="1">
    <source>
        <dbReference type="ARBA" id="ARBA00006432"/>
    </source>
</evidence>
<keyword evidence="5" id="KW-1185">Reference proteome</keyword>
<dbReference type="Pfam" id="PF00501">
    <property type="entry name" value="AMP-binding"/>
    <property type="match status" value="1"/>
</dbReference>
<dbReference type="Gene3D" id="3.40.50.12780">
    <property type="entry name" value="N-terminal domain of ligase-like"/>
    <property type="match status" value="1"/>
</dbReference>
<sequence length="347" mass="37514">MDLPFMVTTMTRRGLLTPGQPIRIASQLNALRRWGWSLAGELRQAAARDPGRTAVIDEHGTELTYQELLDRAERMARSLRTGHGVQTGERIGVLCRNHHGLIETIVAATLLGVDAVLVNTGLSAAQLAAVAEEQRLRVLVHDDEFTERVLGLPAELPRLDERAREELVAGALPGDLQPPSRDGRIIVLTSGTTGAPKGARRPTPSGFGPLVSIIDRIPLHTRDRVMIAAPIFHTWGFAALQVCFALRATIVLHRRFDPAATLAALAEHRCDALFAVPVMVQRLMEVAPPEPRPQLKVVAVSGSALPGGLATRFMDVYGDVLYNLYGSTEVSWASIAGPTELRAAPTG</sequence>
<dbReference type="EMBL" id="JBHTHM010001363">
    <property type="protein sequence ID" value="MFD0786455.1"/>
    <property type="molecule type" value="Genomic_DNA"/>
</dbReference>
<reference evidence="5" key="1">
    <citation type="journal article" date="2019" name="Int. J. Syst. Evol. Microbiol.">
        <title>The Global Catalogue of Microorganisms (GCM) 10K type strain sequencing project: providing services to taxonomists for standard genome sequencing and annotation.</title>
        <authorList>
            <consortium name="The Broad Institute Genomics Platform"/>
            <consortium name="The Broad Institute Genome Sequencing Center for Infectious Disease"/>
            <person name="Wu L."/>
            <person name="Ma J."/>
        </authorList>
    </citation>
    <scope>NUCLEOTIDE SEQUENCE [LARGE SCALE GENOMIC DNA]</scope>
    <source>
        <strain evidence="5">JCM 32148</strain>
    </source>
</reference>